<sequence length="124" mass="14112">MSFTIRNIFILSFALFAYVYGRCRTRGFSYGSSANRARASQALESVCKELTGTYAATTFKTVCRDSPEKIRFNFFVQHVKIGRRDIGITECMEGLNKEITGCDKGGDTTYTNWRYSLAIFFFSN</sequence>
<protein>
    <recommendedName>
        <fullName evidence="3">Secreted protein</fullName>
    </recommendedName>
</protein>
<dbReference type="AlphaFoldDB" id="A0A9P6N8F2"/>
<evidence type="ECO:0000313" key="2">
    <source>
        <dbReference type="Proteomes" id="UP000886653"/>
    </source>
</evidence>
<dbReference type="Proteomes" id="UP000886653">
    <property type="component" value="Unassembled WGS sequence"/>
</dbReference>
<name>A0A9P6N8F2_9BASI</name>
<dbReference type="EMBL" id="MU167618">
    <property type="protein sequence ID" value="KAG0139353.1"/>
    <property type="molecule type" value="Genomic_DNA"/>
</dbReference>
<evidence type="ECO:0000313" key="1">
    <source>
        <dbReference type="EMBL" id="KAG0139353.1"/>
    </source>
</evidence>
<evidence type="ECO:0008006" key="3">
    <source>
        <dbReference type="Google" id="ProtNLM"/>
    </source>
</evidence>
<organism evidence="1 2">
    <name type="scientific">Cronartium quercuum f. sp. fusiforme G11</name>
    <dbReference type="NCBI Taxonomy" id="708437"/>
    <lineage>
        <taxon>Eukaryota</taxon>
        <taxon>Fungi</taxon>
        <taxon>Dikarya</taxon>
        <taxon>Basidiomycota</taxon>
        <taxon>Pucciniomycotina</taxon>
        <taxon>Pucciniomycetes</taxon>
        <taxon>Pucciniales</taxon>
        <taxon>Coleosporiaceae</taxon>
        <taxon>Cronartium</taxon>
    </lineage>
</organism>
<feature type="non-terminal residue" evidence="1">
    <location>
        <position position="124"/>
    </location>
</feature>
<comment type="caution">
    <text evidence="1">The sequence shown here is derived from an EMBL/GenBank/DDBJ whole genome shotgun (WGS) entry which is preliminary data.</text>
</comment>
<gene>
    <name evidence="1" type="ORF">CROQUDRAFT_666633</name>
</gene>
<reference evidence="1" key="1">
    <citation type="submission" date="2013-11" db="EMBL/GenBank/DDBJ databases">
        <title>Genome sequence of the fusiform rust pathogen reveals effectors for host alternation and coevolution with pine.</title>
        <authorList>
            <consortium name="DOE Joint Genome Institute"/>
            <person name="Smith K."/>
            <person name="Pendleton A."/>
            <person name="Kubisiak T."/>
            <person name="Anderson C."/>
            <person name="Salamov A."/>
            <person name="Aerts A."/>
            <person name="Riley R."/>
            <person name="Clum A."/>
            <person name="Lindquist E."/>
            <person name="Ence D."/>
            <person name="Campbell M."/>
            <person name="Kronenberg Z."/>
            <person name="Feau N."/>
            <person name="Dhillon B."/>
            <person name="Hamelin R."/>
            <person name="Burleigh J."/>
            <person name="Smith J."/>
            <person name="Yandell M."/>
            <person name="Nelson C."/>
            <person name="Grigoriev I."/>
            <person name="Davis J."/>
        </authorList>
    </citation>
    <scope>NUCLEOTIDE SEQUENCE</scope>
    <source>
        <strain evidence="1">G11</strain>
    </source>
</reference>
<proteinExistence type="predicted"/>
<accession>A0A9P6N8F2</accession>
<dbReference type="OrthoDB" id="4825549at2759"/>
<keyword evidence="2" id="KW-1185">Reference proteome</keyword>